<gene>
    <name evidence="1" type="ORF">L9F63_008791</name>
</gene>
<feature type="non-terminal residue" evidence="1">
    <location>
        <position position="1"/>
    </location>
</feature>
<organism evidence="1 2">
    <name type="scientific">Diploptera punctata</name>
    <name type="common">Pacific beetle cockroach</name>
    <dbReference type="NCBI Taxonomy" id="6984"/>
    <lineage>
        <taxon>Eukaryota</taxon>
        <taxon>Metazoa</taxon>
        <taxon>Ecdysozoa</taxon>
        <taxon>Arthropoda</taxon>
        <taxon>Hexapoda</taxon>
        <taxon>Insecta</taxon>
        <taxon>Pterygota</taxon>
        <taxon>Neoptera</taxon>
        <taxon>Polyneoptera</taxon>
        <taxon>Dictyoptera</taxon>
        <taxon>Blattodea</taxon>
        <taxon>Blaberoidea</taxon>
        <taxon>Blaberidae</taxon>
        <taxon>Diplopterinae</taxon>
        <taxon>Diploptera</taxon>
    </lineage>
</organism>
<feature type="non-terminal residue" evidence="1">
    <location>
        <position position="75"/>
    </location>
</feature>
<sequence length="75" mass="8650">TVFQTIDWSFHRKLFHTSPNLSRPTFDLIFDGKQVTNVVLTNTSPNILYYAVYFLIVRITYLPQLGKTLNISTGL</sequence>
<evidence type="ECO:0000313" key="1">
    <source>
        <dbReference type="EMBL" id="KAJ9573827.1"/>
    </source>
</evidence>
<name>A0AAD7Z540_DIPPU</name>
<comment type="caution">
    <text evidence="1">The sequence shown here is derived from an EMBL/GenBank/DDBJ whole genome shotgun (WGS) entry which is preliminary data.</text>
</comment>
<protein>
    <submittedName>
        <fullName evidence="1">Uncharacterized protein</fullName>
    </submittedName>
</protein>
<dbReference type="EMBL" id="JASPKZ010010676">
    <property type="protein sequence ID" value="KAJ9573827.1"/>
    <property type="molecule type" value="Genomic_DNA"/>
</dbReference>
<accession>A0AAD7Z540</accession>
<keyword evidence="2" id="KW-1185">Reference proteome</keyword>
<dbReference type="AlphaFoldDB" id="A0AAD7Z540"/>
<reference evidence="1" key="1">
    <citation type="journal article" date="2023" name="IScience">
        <title>Live-bearing cockroach genome reveals convergent evolutionary mechanisms linked to viviparity in insects and beyond.</title>
        <authorList>
            <person name="Fouks B."/>
            <person name="Harrison M.C."/>
            <person name="Mikhailova A.A."/>
            <person name="Marchal E."/>
            <person name="English S."/>
            <person name="Carruthers M."/>
            <person name="Jennings E.C."/>
            <person name="Chiamaka E.L."/>
            <person name="Frigard R.A."/>
            <person name="Pippel M."/>
            <person name="Attardo G.M."/>
            <person name="Benoit J.B."/>
            <person name="Bornberg-Bauer E."/>
            <person name="Tobe S.S."/>
        </authorList>
    </citation>
    <scope>NUCLEOTIDE SEQUENCE</scope>
    <source>
        <strain evidence="1">Stay&amp;Tobe</strain>
    </source>
</reference>
<proteinExistence type="predicted"/>
<dbReference type="Proteomes" id="UP001233999">
    <property type="component" value="Unassembled WGS sequence"/>
</dbReference>
<evidence type="ECO:0000313" key="2">
    <source>
        <dbReference type="Proteomes" id="UP001233999"/>
    </source>
</evidence>
<reference evidence="1" key="2">
    <citation type="submission" date="2023-05" db="EMBL/GenBank/DDBJ databases">
        <authorList>
            <person name="Fouks B."/>
        </authorList>
    </citation>
    <scope>NUCLEOTIDE SEQUENCE</scope>
    <source>
        <strain evidence="1">Stay&amp;Tobe</strain>
        <tissue evidence="1">Testes</tissue>
    </source>
</reference>